<dbReference type="EMBL" id="CP054140">
    <property type="protein sequence ID" value="QQG65928.1"/>
    <property type="molecule type" value="Genomic_DNA"/>
</dbReference>
<organism evidence="2 3">
    <name type="scientific">Desulfobulbus oligotrophicus</name>
    <dbReference type="NCBI Taxonomy" id="1909699"/>
    <lineage>
        <taxon>Bacteria</taxon>
        <taxon>Pseudomonadati</taxon>
        <taxon>Thermodesulfobacteriota</taxon>
        <taxon>Desulfobulbia</taxon>
        <taxon>Desulfobulbales</taxon>
        <taxon>Desulfobulbaceae</taxon>
        <taxon>Desulfobulbus</taxon>
    </lineage>
</organism>
<feature type="region of interest" description="Disordered" evidence="1">
    <location>
        <begin position="1"/>
        <end position="20"/>
    </location>
</feature>
<dbReference type="NCBIfam" id="NF007714">
    <property type="entry name" value="PRK10410.1-2"/>
    <property type="match status" value="1"/>
</dbReference>
<dbReference type="Pfam" id="PF11756">
    <property type="entry name" value="YgbA_NO"/>
    <property type="match status" value="1"/>
</dbReference>
<sequence>MKQHPVPDNQPTATHFSSRRLQREATTVKAMLSLFCTAHHGGSSQLCPQCQALLNYAYRRLQHCPFQKCKPTCGKCRIHCYAPAQGRQIREVMRFSGPRMLLLHPLLTLRHFLDGLYKPQSRE</sequence>
<evidence type="ECO:0000256" key="1">
    <source>
        <dbReference type="SAM" id="MobiDB-lite"/>
    </source>
</evidence>
<dbReference type="KEGG" id="dog:HP555_08630"/>
<name>A0A7T6AQX7_9BACT</name>
<dbReference type="Proteomes" id="UP000596092">
    <property type="component" value="Chromosome"/>
</dbReference>
<reference evidence="2 3" key="1">
    <citation type="submission" date="2020-05" db="EMBL/GenBank/DDBJ databases">
        <title>Complete genome of Desulfobulbus oligotrophicus.</title>
        <authorList>
            <person name="Podar M."/>
        </authorList>
    </citation>
    <scope>NUCLEOTIDE SEQUENCE [LARGE SCALE GENOMIC DNA]</scope>
    <source>
        <strain evidence="2 3">Prop6</strain>
    </source>
</reference>
<dbReference type="InterPro" id="IPR020483">
    <property type="entry name" value="Uncharacterised_YgbA"/>
</dbReference>
<dbReference type="AlphaFoldDB" id="A0A7T6AQX7"/>
<keyword evidence="3" id="KW-1185">Reference proteome</keyword>
<proteinExistence type="predicted"/>
<evidence type="ECO:0000313" key="3">
    <source>
        <dbReference type="Proteomes" id="UP000596092"/>
    </source>
</evidence>
<dbReference type="RefSeq" id="WP_199261559.1">
    <property type="nucleotide sequence ID" value="NZ_CP054140.1"/>
</dbReference>
<gene>
    <name evidence="2" type="ORF">HP555_08630</name>
</gene>
<evidence type="ECO:0000313" key="2">
    <source>
        <dbReference type="EMBL" id="QQG65928.1"/>
    </source>
</evidence>
<accession>A0A7T6AQX7</accession>
<protein>
    <submittedName>
        <fullName evidence="2">Nitrous oxide-stimulated promoter family protein</fullName>
    </submittedName>
</protein>